<gene>
    <name evidence="3" type="ORF">IPN02_08920</name>
</gene>
<organism evidence="3 4">
    <name type="scientific">Candidatus Neomicrothrix subdominans</name>
    <dbReference type="NCBI Taxonomy" id="2954438"/>
    <lineage>
        <taxon>Bacteria</taxon>
        <taxon>Bacillati</taxon>
        <taxon>Actinomycetota</taxon>
        <taxon>Acidimicrobiia</taxon>
        <taxon>Acidimicrobiales</taxon>
        <taxon>Microthrixaceae</taxon>
        <taxon>Candidatus Neomicrothrix</taxon>
    </lineage>
</organism>
<dbReference type="Proteomes" id="UP000727993">
    <property type="component" value="Unassembled WGS sequence"/>
</dbReference>
<feature type="domain" description="Histone deacetylase" evidence="2">
    <location>
        <begin position="20"/>
        <end position="309"/>
    </location>
</feature>
<name>A0A936NDN9_9ACTN</name>
<dbReference type="CDD" id="cd09992">
    <property type="entry name" value="HDAC_classII"/>
    <property type="match status" value="1"/>
</dbReference>
<dbReference type="GO" id="GO:0040029">
    <property type="term" value="P:epigenetic regulation of gene expression"/>
    <property type="evidence" value="ECO:0007669"/>
    <property type="project" value="TreeGrafter"/>
</dbReference>
<evidence type="ECO:0000313" key="4">
    <source>
        <dbReference type="Proteomes" id="UP000727993"/>
    </source>
</evidence>
<proteinExistence type="inferred from homology"/>
<protein>
    <submittedName>
        <fullName evidence="3">Histone deacetylase</fullName>
    </submittedName>
</protein>
<sequence length="346" mass="36063">MTVLVVTSDRFAAHDTGRWHPERAARLTATAAALRDPEFEGALRVIEPRPATDAELMLVHSAEHVGRIRVLANSGGGSIDADTPLVAASLPAALAAAGSGLSAIETLSAQPAGPPSPELDTAFCVVRPPGHHATATTAMGFCLFNNVAVSAAALAARGERVLIADFDAHHGNGTQDIFYGRDDVMMVSWHEFPQYPGSGRIEEMGAGRGLGTTLNIPLPSGATVEHYLASLEGPVGAAIEAFAPTWVLISAGYDGHRRDPLCGLALTDADFGALTGALLGWSTPGRRMLFLEGGYDLEALRDSLRATLSTITDAGLPPVDRPSWGGPGAEVIASLDAARRRLDLPA</sequence>
<comment type="caution">
    <text evidence="3">The sequence shown here is derived from an EMBL/GenBank/DDBJ whole genome shotgun (WGS) entry which is preliminary data.</text>
</comment>
<accession>A0A936NDN9</accession>
<reference evidence="3 4" key="1">
    <citation type="submission" date="2020-10" db="EMBL/GenBank/DDBJ databases">
        <title>Connecting structure to function with the recovery of over 1000 high-quality activated sludge metagenome-assembled genomes encoding full-length rRNA genes using long-read sequencing.</title>
        <authorList>
            <person name="Singleton C.M."/>
            <person name="Petriglieri F."/>
            <person name="Kristensen J.M."/>
            <person name="Kirkegaard R.H."/>
            <person name="Michaelsen T.Y."/>
            <person name="Andersen M.H."/>
            <person name="Karst S.M."/>
            <person name="Dueholm M.S."/>
            <person name="Nielsen P.H."/>
            <person name="Albertsen M."/>
        </authorList>
    </citation>
    <scope>NUCLEOTIDE SEQUENCE [LARGE SCALE GENOMIC DNA]</scope>
    <source>
        <strain evidence="3">Lyne_18-Q3-R50-59_MAXAC.006</strain>
    </source>
</reference>
<dbReference type="Pfam" id="PF00850">
    <property type="entry name" value="Hist_deacetyl"/>
    <property type="match status" value="1"/>
</dbReference>
<dbReference type="InterPro" id="IPR023696">
    <property type="entry name" value="Ureohydrolase_dom_sf"/>
</dbReference>
<dbReference type="Gene3D" id="3.40.800.20">
    <property type="entry name" value="Histone deacetylase domain"/>
    <property type="match status" value="1"/>
</dbReference>
<dbReference type="InterPro" id="IPR037138">
    <property type="entry name" value="His_deacetylse_dom_sf"/>
</dbReference>
<dbReference type="InterPro" id="IPR000286">
    <property type="entry name" value="HDACs"/>
</dbReference>
<dbReference type="AlphaFoldDB" id="A0A936NDN9"/>
<evidence type="ECO:0000259" key="2">
    <source>
        <dbReference type="Pfam" id="PF00850"/>
    </source>
</evidence>
<dbReference type="GO" id="GO:0004407">
    <property type="term" value="F:histone deacetylase activity"/>
    <property type="evidence" value="ECO:0007669"/>
    <property type="project" value="TreeGrafter"/>
</dbReference>
<dbReference type="EMBL" id="JADJZA010000006">
    <property type="protein sequence ID" value="MBK9296944.1"/>
    <property type="molecule type" value="Genomic_DNA"/>
</dbReference>
<dbReference type="PANTHER" id="PTHR10625:SF10">
    <property type="entry name" value="HISTONE DEACETYLASE HDAC1"/>
    <property type="match status" value="1"/>
</dbReference>
<evidence type="ECO:0000313" key="3">
    <source>
        <dbReference type="EMBL" id="MBK9296944.1"/>
    </source>
</evidence>
<dbReference type="PANTHER" id="PTHR10625">
    <property type="entry name" value="HISTONE DEACETYLASE HDAC1-RELATED"/>
    <property type="match status" value="1"/>
</dbReference>
<evidence type="ECO:0000256" key="1">
    <source>
        <dbReference type="ARBA" id="ARBA00005947"/>
    </source>
</evidence>
<dbReference type="InterPro" id="IPR023801">
    <property type="entry name" value="His_deacetylse_dom"/>
</dbReference>
<dbReference type="PRINTS" id="PR01270">
    <property type="entry name" value="HDASUPER"/>
</dbReference>
<comment type="similarity">
    <text evidence="1">Belongs to the histone deacetylase family.</text>
</comment>
<dbReference type="SUPFAM" id="SSF52768">
    <property type="entry name" value="Arginase/deacetylase"/>
    <property type="match status" value="1"/>
</dbReference>